<feature type="transmembrane region" description="Helical" evidence="6">
    <location>
        <begin position="87"/>
        <end position="109"/>
    </location>
</feature>
<dbReference type="GO" id="GO:0015293">
    <property type="term" value="F:symporter activity"/>
    <property type="evidence" value="ECO:0007669"/>
    <property type="project" value="InterPro"/>
</dbReference>
<feature type="domain" description="Major facilitator superfamily (MFS) profile" evidence="7">
    <location>
        <begin position="1"/>
        <end position="437"/>
    </location>
</feature>
<accession>A0A177ZHD2</accession>
<evidence type="ECO:0000256" key="4">
    <source>
        <dbReference type="ARBA" id="ARBA00022989"/>
    </source>
</evidence>
<dbReference type="PANTHER" id="PTHR11328">
    <property type="entry name" value="MAJOR FACILITATOR SUPERFAMILY DOMAIN-CONTAINING PROTEIN"/>
    <property type="match status" value="1"/>
</dbReference>
<dbReference type="InterPro" id="IPR036259">
    <property type="entry name" value="MFS_trans_sf"/>
</dbReference>
<sequence length="451" mass="49812">MNLTAMKLEKLTLKEKISYGYGDLASNFVWGMATSYLLFFYTDIFGISAAAVGTLFLITRIWDAVNDPLMGILVDRTRTKHGKARPYLLYLAVPFGIISVLTFITPNFSDTGKLIYAYVTYTLLGMIYTGINLPYGTLMTMMTRDSNEKGQLGSFRSAGRSIGGIIVAAVTLPLASFLGNGNQQIGFPLVMTIYSIIGVALFLLTFKNCKEKIAQPFQKGSAPKIGKSLKAMFKNQPWVIVALNALLWFTRLGVMNAITIYYVNYVVGKPALVPVFLTLLNVANLVGAMIAPFLLKRLGSRNASITLYSIVVVLLVLMYFVEGYSTFLFGTLFFLINVLIGFGEPANLTMLGDSIDYQEWKFKHRVEGLLYSSYSFATKFGVAIGSAFVAYALGWAGYDPTALTDQAISMIKILMIVAPIAITVVEIFVLYFYKLDKTHAQITKEIAERSA</sequence>
<evidence type="ECO:0000313" key="9">
    <source>
        <dbReference type="Proteomes" id="UP000077881"/>
    </source>
</evidence>
<dbReference type="PANTHER" id="PTHR11328:SF24">
    <property type="entry name" value="MAJOR FACILITATOR SUPERFAMILY (MFS) PROFILE DOMAIN-CONTAINING PROTEIN"/>
    <property type="match status" value="1"/>
</dbReference>
<dbReference type="AlphaFoldDB" id="A0A177ZHD2"/>
<dbReference type="InterPro" id="IPR001927">
    <property type="entry name" value="Na/Gal_symport"/>
</dbReference>
<evidence type="ECO:0000259" key="7">
    <source>
        <dbReference type="PROSITE" id="PS50850"/>
    </source>
</evidence>
<dbReference type="Pfam" id="PF13347">
    <property type="entry name" value="MFS_2"/>
    <property type="match status" value="1"/>
</dbReference>
<feature type="transmembrane region" description="Helical" evidence="6">
    <location>
        <begin position="369"/>
        <end position="393"/>
    </location>
</feature>
<evidence type="ECO:0000256" key="2">
    <source>
        <dbReference type="ARBA" id="ARBA00022448"/>
    </source>
</evidence>
<comment type="subcellular location">
    <subcellularLocation>
        <location evidence="1">Cell membrane</location>
        <topology evidence="1">Multi-pass membrane protein</topology>
    </subcellularLocation>
</comment>
<feature type="transmembrane region" description="Helical" evidence="6">
    <location>
        <begin position="275"/>
        <end position="295"/>
    </location>
</feature>
<dbReference type="InterPro" id="IPR020846">
    <property type="entry name" value="MFS_dom"/>
</dbReference>
<dbReference type="EMBL" id="LDJR01000060">
    <property type="protein sequence ID" value="OAK67371.1"/>
    <property type="molecule type" value="Genomic_DNA"/>
</dbReference>
<gene>
    <name evidence="8" type="ORF">ABB05_19680</name>
</gene>
<organism evidence="8 9">
    <name type="scientific">Lederbergia galactosidilytica</name>
    <dbReference type="NCBI Taxonomy" id="217031"/>
    <lineage>
        <taxon>Bacteria</taxon>
        <taxon>Bacillati</taxon>
        <taxon>Bacillota</taxon>
        <taxon>Bacilli</taxon>
        <taxon>Bacillales</taxon>
        <taxon>Bacillaceae</taxon>
        <taxon>Lederbergia</taxon>
    </lineage>
</organism>
<proteinExistence type="predicted"/>
<dbReference type="CDD" id="cd17332">
    <property type="entry name" value="MFS_MelB_like"/>
    <property type="match status" value="1"/>
</dbReference>
<dbReference type="SUPFAM" id="SSF103473">
    <property type="entry name" value="MFS general substrate transporter"/>
    <property type="match status" value="1"/>
</dbReference>
<dbReference type="PROSITE" id="PS50850">
    <property type="entry name" value="MFS"/>
    <property type="match status" value="1"/>
</dbReference>
<feature type="transmembrane region" description="Helical" evidence="6">
    <location>
        <begin position="327"/>
        <end position="348"/>
    </location>
</feature>
<dbReference type="GO" id="GO:0006814">
    <property type="term" value="P:sodium ion transport"/>
    <property type="evidence" value="ECO:0007669"/>
    <property type="project" value="InterPro"/>
</dbReference>
<evidence type="ECO:0000256" key="6">
    <source>
        <dbReference type="SAM" id="Phobius"/>
    </source>
</evidence>
<feature type="transmembrane region" description="Helical" evidence="6">
    <location>
        <begin position="238"/>
        <end position="263"/>
    </location>
</feature>
<dbReference type="InterPro" id="IPR039672">
    <property type="entry name" value="MFS_2"/>
</dbReference>
<dbReference type="PATRIC" id="fig|217031.6.peg.4272"/>
<dbReference type="NCBIfam" id="TIGR00792">
    <property type="entry name" value="gph"/>
    <property type="match status" value="1"/>
</dbReference>
<evidence type="ECO:0000256" key="1">
    <source>
        <dbReference type="ARBA" id="ARBA00004651"/>
    </source>
</evidence>
<comment type="caution">
    <text evidence="8">The sequence shown here is derived from an EMBL/GenBank/DDBJ whole genome shotgun (WGS) entry which is preliminary data.</text>
</comment>
<dbReference type="STRING" id="217031.ABB05_19680"/>
<dbReference type="GO" id="GO:0005886">
    <property type="term" value="C:plasma membrane"/>
    <property type="evidence" value="ECO:0007669"/>
    <property type="project" value="UniProtKB-SubCell"/>
</dbReference>
<reference evidence="8 9" key="1">
    <citation type="submission" date="2015-05" db="EMBL/GenBank/DDBJ databases">
        <title>Comparison of genome.</title>
        <authorList>
            <person name="Zheng Z."/>
            <person name="Sun M."/>
        </authorList>
    </citation>
    <scope>NUCLEOTIDE SEQUENCE [LARGE SCALE GENOMIC DNA]</scope>
    <source>
        <strain evidence="8 9">G25-74</strain>
    </source>
</reference>
<feature type="transmembrane region" description="Helical" evidence="6">
    <location>
        <begin position="158"/>
        <end position="179"/>
    </location>
</feature>
<dbReference type="Proteomes" id="UP000077881">
    <property type="component" value="Unassembled WGS sequence"/>
</dbReference>
<feature type="transmembrane region" description="Helical" evidence="6">
    <location>
        <begin position="47"/>
        <end position="66"/>
    </location>
</feature>
<keyword evidence="5 6" id="KW-0472">Membrane</keyword>
<evidence type="ECO:0000313" key="8">
    <source>
        <dbReference type="EMBL" id="OAK67371.1"/>
    </source>
</evidence>
<keyword evidence="4 6" id="KW-1133">Transmembrane helix</keyword>
<keyword evidence="3 6" id="KW-0812">Transmembrane</keyword>
<feature type="transmembrane region" description="Helical" evidence="6">
    <location>
        <begin position="185"/>
        <end position="206"/>
    </location>
</feature>
<keyword evidence="9" id="KW-1185">Reference proteome</keyword>
<feature type="transmembrane region" description="Helical" evidence="6">
    <location>
        <begin position="413"/>
        <end position="433"/>
    </location>
</feature>
<dbReference type="GO" id="GO:0008643">
    <property type="term" value="P:carbohydrate transport"/>
    <property type="evidence" value="ECO:0007669"/>
    <property type="project" value="InterPro"/>
</dbReference>
<feature type="transmembrane region" description="Helical" evidence="6">
    <location>
        <begin position="302"/>
        <end position="321"/>
    </location>
</feature>
<evidence type="ECO:0000256" key="3">
    <source>
        <dbReference type="ARBA" id="ARBA00022692"/>
    </source>
</evidence>
<keyword evidence="2" id="KW-0813">Transport</keyword>
<dbReference type="Gene3D" id="1.20.1250.20">
    <property type="entry name" value="MFS general substrate transporter like domains"/>
    <property type="match status" value="2"/>
</dbReference>
<name>A0A177ZHD2_9BACI</name>
<dbReference type="OrthoDB" id="9764596at2"/>
<protein>
    <recommendedName>
        <fullName evidence="7">Major facilitator superfamily (MFS) profile domain-containing protein</fullName>
    </recommendedName>
</protein>
<evidence type="ECO:0000256" key="5">
    <source>
        <dbReference type="ARBA" id="ARBA00023136"/>
    </source>
</evidence>
<feature type="transmembrane region" description="Helical" evidence="6">
    <location>
        <begin position="115"/>
        <end position="138"/>
    </location>
</feature>